<dbReference type="PANTHER" id="PTHR10794">
    <property type="entry name" value="ABHYDROLASE DOMAIN-CONTAINING PROTEIN"/>
    <property type="match status" value="1"/>
</dbReference>
<feature type="active site" description="Charge relay system" evidence="2">
    <location>
        <position position="318"/>
    </location>
</feature>
<dbReference type="InterPro" id="IPR012020">
    <property type="entry name" value="ABHD4"/>
</dbReference>
<evidence type="ECO:0000259" key="3">
    <source>
        <dbReference type="Pfam" id="PF00561"/>
    </source>
</evidence>
<dbReference type="GO" id="GO:0047372">
    <property type="term" value="F:monoacylglycerol lipase activity"/>
    <property type="evidence" value="ECO:0007669"/>
    <property type="project" value="TreeGrafter"/>
</dbReference>
<protein>
    <submittedName>
        <fullName evidence="4">Alpha/beta fold hydrolase</fullName>
    </submittedName>
</protein>
<dbReference type="Pfam" id="PF00561">
    <property type="entry name" value="Abhydrolase_1"/>
    <property type="match status" value="1"/>
</dbReference>
<proteinExistence type="inferred from homology"/>
<feature type="domain" description="AB hydrolase-1" evidence="3">
    <location>
        <begin position="112"/>
        <end position="351"/>
    </location>
</feature>
<evidence type="ECO:0000256" key="2">
    <source>
        <dbReference type="PIRSR" id="PIRSR005211-1"/>
    </source>
</evidence>
<dbReference type="EMBL" id="JAAGRN010000004">
    <property type="protein sequence ID" value="NDY83058.1"/>
    <property type="molecule type" value="Genomic_DNA"/>
</dbReference>
<name>A0A6B2QZA4_9BURK</name>
<organism evidence="4">
    <name type="scientific">Sheuella amnicola</name>
    <dbReference type="NCBI Taxonomy" id="2707330"/>
    <lineage>
        <taxon>Bacteria</taxon>
        <taxon>Pseudomonadati</taxon>
        <taxon>Pseudomonadota</taxon>
        <taxon>Betaproteobacteria</taxon>
        <taxon>Burkholderiales</taxon>
        <taxon>Alcaligenaceae</taxon>
        <taxon>Sheuella</taxon>
    </lineage>
</organism>
<keyword evidence="4" id="KW-0378">Hydrolase</keyword>
<sequence length="373" mass="41052">MHHAKLDTSSCPVPWWLPDRQIQTLYGALAAPTGRLSFIRDRVDTPDGDFLDFDWSAPGLIAQPQAHNANTLTDSTPSGLSHSELIAKTAATRWMSDQDKTVLAQSGPGTQALLLLHGLEGNSASRYAQSIAQHFRARGWVVVVAHFRSCSGFENRLARAYHSGDTQEIGFILDTVRSMVPNATWHAAGISLGGNALLKYLGESGDQSWLAAAAGISVPLDLVAAGNHLSDNFFNRHIYCRHFLRTLKSKVMAKAQRFPGVIDIVRISNARDLRDFDNAYTAPMHGFRDAMDYWHQSSSKPWLAHITTPTLVLNARNDPFLPEPTLPGPKDASPHVLLHQPSSGGHTGFVTGMMPGNLHWLPNRLARFFAEKR</sequence>
<dbReference type="PIRSF" id="PIRSF005211">
    <property type="entry name" value="Ab_hydro_YheT"/>
    <property type="match status" value="1"/>
</dbReference>
<dbReference type="GO" id="GO:0034338">
    <property type="term" value="F:short-chain carboxylesterase activity"/>
    <property type="evidence" value="ECO:0007669"/>
    <property type="project" value="TreeGrafter"/>
</dbReference>
<dbReference type="SUPFAM" id="SSF53474">
    <property type="entry name" value="alpha/beta-Hydrolases"/>
    <property type="match status" value="1"/>
</dbReference>
<feature type="active site" description="Charge relay system" evidence="2">
    <location>
        <position position="191"/>
    </location>
</feature>
<comment type="similarity">
    <text evidence="1">Belongs to the AB hydrolase superfamily. AB hydrolase 4 family.</text>
</comment>
<dbReference type="Gene3D" id="3.40.50.1820">
    <property type="entry name" value="alpha/beta hydrolase"/>
    <property type="match status" value="1"/>
</dbReference>
<dbReference type="InterPro" id="IPR029058">
    <property type="entry name" value="AB_hydrolase_fold"/>
</dbReference>
<dbReference type="InterPro" id="IPR000073">
    <property type="entry name" value="AB_hydrolase_1"/>
</dbReference>
<comment type="caution">
    <text evidence="4">The sequence shown here is derived from an EMBL/GenBank/DDBJ whole genome shotgun (WGS) entry which is preliminary data.</text>
</comment>
<gene>
    <name evidence="4" type="ORF">G3I67_07430</name>
</gene>
<feature type="active site" description="Charge relay system" evidence="2">
    <location>
        <position position="346"/>
    </location>
</feature>
<reference evidence="4" key="1">
    <citation type="submission" date="2020-02" db="EMBL/GenBank/DDBJ databases">
        <authorList>
            <person name="Chen W.-M."/>
        </authorList>
    </citation>
    <scope>NUCLEOTIDE SEQUENCE</scope>
    <source>
        <strain evidence="4">NBD-18</strain>
    </source>
</reference>
<dbReference type="InterPro" id="IPR050960">
    <property type="entry name" value="AB_hydrolase_4_sf"/>
</dbReference>
<evidence type="ECO:0000313" key="4">
    <source>
        <dbReference type="EMBL" id="NDY83058.1"/>
    </source>
</evidence>
<accession>A0A6B2QZA4</accession>
<evidence type="ECO:0000256" key="1">
    <source>
        <dbReference type="ARBA" id="ARBA00010884"/>
    </source>
</evidence>
<dbReference type="AlphaFoldDB" id="A0A6B2QZA4"/>
<dbReference type="RefSeq" id="WP_163653599.1">
    <property type="nucleotide sequence ID" value="NZ_JAAGRN010000004.1"/>
</dbReference>
<dbReference type="PANTHER" id="PTHR10794:SF94">
    <property type="entry name" value="ESTERASE YHET-RELATED"/>
    <property type="match status" value="1"/>
</dbReference>